<feature type="transmembrane region" description="Helical" evidence="14">
    <location>
        <begin position="330"/>
        <end position="349"/>
    </location>
</feature>
<dbReference type="GO" id="GO:0051205">
    <property type="term" value="P:protein insertion into membrane"/>
    <property type="evidence" value="ECO:0007669"/>
    <property type="project" value="TreeGrafter"/>
</dbReference>
<keyword evidence="15" id="KW-0732">Signal</keyword>
<dbReference type="EMBL" id="MOAZ01000003">
    <property type="protein sequence ID" value="ROM56307.1"/>
    <property type="molecule type" value="Genomic_DNA"/>
</dbReference>
<evidence type="ECO:0000313" key="18">
    <source>
        <dbReference type="Proteomes" id="UP000283389"/>
    </source>
</evidence>
<evidence type="ECO:0000256" key="8">
    <source>
        <dbReference type="ARBA" id="ARBA00022989"/>
    </source>
</evidence>
<dbReference type="PANTHER" id="PTHR12428">
    <property type="entry name" value="OXA1"/>
    <property type="match status" value="1"/>
</dbReference>
<dbReference type="InterPro" id="IPR001708">
    <property type="entry name" value="YidC/ALB3/OXA1/COX18"/>
</dbReference>
<evidence type="ECO:0000256" key="10">
    <source>
        <dbReference type="ARBA" id="ARBA00023186"/>
    </source>
</evidence>
<feature type="domain" description="Membrane insertase YidC/Oxa/ALB C-terminal" evidence="16">
    <location>
        <begin position="330"/>
        <end position="529"/>
    </location>
</feature>
<evidence type="ECO:0000256" key="13">
    <source>
        <dbReference type="RuleBase" id="RU003945"/>
    </source>
</evidence>
<dbReference type="InterPro" id="IPR028055">
    <property type="entry name" value="YidC/Oxa/ALB_C"/>
</dbReference>
<evidence type="ECO:0000256" key="1">
    <source>
        <dbReference type="ARBA" id="ARBA00004651"/>
    </source>
</evidence>
<dbReference type="InterPro" id="IPR038221">
    <property type="entry name" value="YidC_periplasmic_sf"/>
</dbReference>
<evidence type="ECO:0000256" key="15">
    <source>
        <dbReference type="SAM" id="SignalP"/>
    </source>
</evidence>
<feature type="transmembrane region" description="Helical" evidence="14">
    <location>
        <begin position="404"/>
        <end position="421"/>
    </location>
</feature>
<evidence type="ECO:0000256" key="12">
    <source>
        <dbReference type="ARBA" id="ARBA00033342"/>
    </source>
</evidence>
<evidence type="ECO:0000256" key="7">
    <source>
        <dbReference type="ARBA" id="ARBA00022927"/>
    </source>
</evidence>
<dbReference type="InterPro" id="IPR047196">
    <property type="entry name" value="YidC_ALB_C"/>
</dbReference>
<evidence type="ECO:0000256" key="9">
    <source>
        <dbReference type="ARBA" id="ARBA00023136"/>
    </source>
</evidence>
<dbReference type="Gene3D" id="2.70.98.90">
    <property type="match status" value="1"/>
</dbReference>
<dbReference type="PRINTS" id="PR01900">
    <property type="entry name" value="YIDCPROTEIN"/>
</dbReference>
<gene>
    <name evidence="17" type="ORF">BK649_04935</name>
</gene>
<evidence type="ECO:0000256" key="5">
    <source>
        <dbReference type="ARBA" id="ARBA00022475"/>
    </source>
</evidence>
<evidence type="ECO:0000256" key="2">
    <source>
        <dbReference type="ARBA" id="ARBA00010527"/>
    </source>
</evidence>
<protein>
    <recommendedName>
        <fullName evidence="3">Membrane protein insertase YidC</fullName>
    </recommendedName>
    <alternativeName>
        <fullName evidence="12">Foldase YidC</fullName>
    </alternativeName>
    <alternativeName>
        <fullName evidence="11">Membrane integrase YidC</fullName>
    </alternativeName>
</protein>
<keyword evidence="4" id="KW-0813">Transport</keyword>
<organism evidence="17 18">
    <name type="scientific">Pseudomonas canadensis</name>
    <dbReference type="NCBI Taxonomy" id="915099"/>
    <lineage>
        <taxon>Bacteria</taxon>
        <taxon>Pseudomonadati</taxon>
        <taxon>Pseudomonadota</taxon>
        <taxon>Gammaproteobacteria</taxon>
        <taxon>Pseudomonadales</taxon>
        <taxon>Pseudomonadaceae</taxon>
        <taxon>Pseudomonas</taxon>
    </lineage>
</organism>
<evidence type="ECO:0000256" key="4">
    <source>
        <dbReference type="ARBA" id="ARBA00022448"/>
    </source>
</evidence>
<evidence type="ECO:0000256" key="14">
    <source>
        <dbReference type="SAM" id="Phobius"/>
    </source>
</evidence>
<keyword evidence="8 14" id="KW-1133">Transmembrane helix</keyword>
<dbReference type="Proteomes" id="UP000283389">
    <property type="component" value="Unassembled WGS sequence"/>
</dbReference>
<comment type="similarity">
    <text evidence="2">Belongs to the OXA1/ALB3/YidC family. Type 1 subfamily.</text>
</comment>
<dbReference type="CDD" id="cd20070">
    <property type="entry name" value="5TM_YidC_Alb3"/>
    <property type="match status" value="1"/>
</dbReference>
<feature type="transmembrane region" description="Helical" evidence="14">
    <location>
        <begin position="451"/>
        <end position="471"/>
    </location>
</feature>
<feature type="chain" id="PRO_5019197484" description="Membrane protein insertase YidC" evidence="15">
    <location>
        <begin position="27"/>
        <end position="532"/>
    </location>
</feature>
<dbReference type="RefSeq" id="WP_123474509.1">
    <property type="nucleotide sequence ID" value="NZ_MOAZ01000003.1"/>
</dbReference>
<comment type="subcellular location">
    <subcellularLocation>
        <location evidence="1">Cell membrane</location>
        <topology evidence="1">Multi-pass membrane protein</topology>
    </subcellularLocation>
    <subcellularLocation>
        <location evidence="13">Membrane</location>
        <topology evidence="13">Multi-pass membrane protein</topology>
    </subcellularLocation>
</comment>
<evidence type="ECO:0000256" key="11">
    <source>
        <dbReference type="ARBA" id="ARBA00033245"/>
    </source>
</evidence>
<sequence>MSIQKKSMPSVFYLWLLMFMAPFAFATAPAQVSPSLADSNVQLSLDLTAGTVSHWRLPQVMNAQGQPQDLAMPAGQLFALKGRLQGKTLEEWTTLAGGWKTVAADSGAVTIALDSAELPFVIRKTWRLTNTPSRVRFELSLQSRWQAKQAQDALWLELGPGLGEQPTHGLGMGQAIYSFTEVAYRNAEGVSTQRLGHDDNVQFKPPADQGVTEWVGLQSRYFALLLIPEGSTEGRLEWEAQAPATGVEYPQQPDFETLLRVNIPLPEAHSESSQILRWDVFGGGKSYDVLSAQEPTLTSLLFAGLWEWMRALILGIMYVLAFIHQGVGNWGVSIILLSILVRLVMYPVAKNAMAAQKKFAAIQERIQPELQEIRRNYKGGEQSERILELYEAHQVSPLAGLKPLLIVLIQIPIFVALYHLLGQAFELRNEPFLWIQTLAQPDQLFSFGVDIPFFGAYFNLLPVLMALSTLLSIKFSQTVAANAKEAFRQQFFLWLMALVFFLLFYSFPSGMVLYWTMANILQFVHQQLASRK</sequence>
<dbReference type="AlphaFoldDB" id="A0A423FFN9"/>
<feature type="transmembrane region" description="Helical" evidence="14">
    <location>
        <begin position="491"/>
        <end position="515"/>
    </location>
</feature>
<feature type="signal peptide" evidence="15">
    <location>
        <begin position="1"/>
        <end position="26"/>
    </location>
</feature>
<evidence type="ECO:0000313" key="17">
    <source>
        <dbReference type="EMBL" id="ROM56307.1"/>
    </source>
</evidence>
<keyword evidence="6 13" id="KW-0812">Transmembrane</keyword>
<proteinExistence type="inferred from homology"/>
<dbReference type="GO" id="GO:0015031">
    <property type="term" value="P:protein transport"/>
    <property type="evidence" value="ECO:0007669"/>
    <property type="project" value="UniProtKB-KW"/>
</dbReference>
<evidence type="ECO:0000259" key="16">
    <source>
        <dbReference type="Pfam" id="PF02096"/>
    </source>
</evidence>
<evidence type="ECO:0000256" key="3">
    <source>
        <dbReference type="ARBA" id="ARBA00015325"/>
    </source>
</evidence>
<keyword evidence="5" id="KW-1003">Cell membrane</keyword>
<keyword evidence="7" id="KW-0653">Protein transport</keyword>
<accession>A0A423FFN9</accession>
<evidence type="ECO:0000256" key="6">
    <source>
        <dbReference type="ARBA" id="ARBA00022692"/>
    </source>
</evidence>
<dbReference type="PANTHER" id="PTHR12428:SF65">
    <property type="entry name" value="CYTOCHROME C OXIDASE ASSEMBLY PROTEIN COX18, MITOCHONDRIAL"/>
    <property type="match status" value="1"/>
</dbReference>
<dbReference type="GO" id="GO:0005886">
    <property type="term" value="C:plasma membrane"/>
    <property type="evidence" value="ECO:0007669"/>
    <property type="project" value="UniProtKB-SubCell"/>
</dbReference>
<name>A0A423FFN9_9PSED</name>
<keyword evidence="10" id="KW-0143">Chaperone</keyword>
<dbReference type="GO" id="GO:0032977">
    <property type="term" value="F:membrane insertase activity"/>
    <property type="evidence" value="ECO:0007669"/>
    <property type="project" value="InterPro"/>
</dbReference>
<reference evidence="17 18" key="1">
    <citation type="submission" date="2016-10" db="EMBL/GenBank/DDBJ databases">
        <title>Comparative genome analysis of multiple Pseudomonas spp. focuses on biocontrol and plant growth promoting traits.</title>
        <authorList>
            <person name="Tao X.-Y."/>
            <person name="Taylor C.G."/>
        </authorList>
    </citation>
    <scope>NUCLEOTIDE SEQUENCE [LARGE SCALE GENOMIC DNA]</scope>
    <source>
        <strain evidence="17 18">36C8</strain>
    </source>
</reference>
<keyword evidence="9 14" id="KW-0472">Membrane</keyword>
<comment type="caution">
    <text evidence="17">The sequence shown here is derived from an EMBL/GenBank/DDBJ whole genome shotgun (WGS) entry which is preliminary data.</text>
</comment>
<dbReference type="NCBIfam" id="TIGR03592">
    <property type="entry name" value="yidC_oxa1_cterm"/>
    <property type="match status" value="1"/>
</dbReference>
<dbReference type="Pfam" id="PF02096">
    <property type="entry name" value="60KD_IMP"/>
    <property type="match status" value="1"/>
</dbReference>